<dbReference type="NCBIfam" id="TIGR00539">
    <property type="entry name" value="hemN_rel"/>
    <property type="match status" value="1"/>
</dbReference>
<accession>A0A941J095</accession>
<dbReference type="SUPFAM" id="SSF102114">
    <property type="entry name" value="Radical SAM enzymes"/>
    <property type="match status" value="1"/>
</dbReference>
<dbReference type="InterPro" id="IPR004559">
    <property type="entry name" value="HemW-like"/>
</dbReference>
<dbReference type="PANTHER" id="PTHR13932">
    <property type="entry name" value="COPROPORPHYRINIGEN III OXIDASE"/>
    <property type="match status" value="1"/>
</dbReference>
<keyword evidence="2" id="KW-0349">Heme</keyword>
<evidence type="ECO:0000313" key="5">
    <source>
        <dbReference type="Proteomes" id="UP000679220"/>
    </source>
</evidence>
<dbReference type="SFLD" id="SFLDG01082">
    <property type="entry name" value="B12-binding_domain_containing"/>
    <property type="match status" value="1"/>
</dbReference>
<dbReference type="CDD" id="cd01335">
    <property type="entry name" value="Radical_SAM"/>
    <property type="match status" value="1"/>
</dbReference>
<protein>
    <recommendedName>
        <fullName evidence="2">Heme chaperone HemW</fullName>
    </recommendedName>
</protein>
<dbReference type="SMART" id="SM00729">
    <property type="entry name" value="Elp3"/>
    <property type="match status" value="1"/>
</dbReference>
<keyword evidence="2" id="KW-0949">S-adenosyl-L-methionine</keyword>
<keyword evidence="5" id="KW-1185">Reference proteome</keyword>
<dbReference type="Pfam" id="PF04055">
    <property type="entry name" value="Radical_SAM"/>
    <property type="match status" value="1"/>
</dbReference>
<comment type="similarity">
    <text evidence="1">Belongs to the anaerobic coproporphyrinogen-III oxidase family. HemW subfamily.</text>
</comment>
<feature type="domain" description="Radical SAM core" evidence="3">
    <location>
        <begin position="1"/>
        <end position="231"/>
    </location>
</feature>
<keyword evidence="2" id="KW-0143">Chaperone</keyword>
<dbReference type="SFLD" id="SFLDS00029">
    <property type="entry name" value="Radical_SAM"/>
    <property type="match status" value="1"/>
</dbReference>
<keyword evidence="2" id="KW-0479">Metal-binding</keyword>
<keyword evidence="2" id="KW-0411">Iron-sulfur</keyword>
<dbReference type="Gene3D" id="3.80.30.20">
    <property type="entry name" value="tm_1862 like domain"/>
    <property type="match status" value="1"/>
</dbReference>
<comment type="function">
    <text evidence="2">Probably acts as a heme chaperone, transferring heme to an unknown acceptor. Binds one molecule of heme per monomer, possibly covalently. Binds 1 [4Fe-4S] cluster. The cluster is coordinated with 3 cysteines and an exchangeable S-adenosyl-L-methionine.</text>
</comment>
<evidence type="ECO:0000256" key="1">
    <source>
        <dbReference type="ARBA" id="ARBA00006100"/>
    </source>
</evidence>
<name>A0A941J095_9BACT</name>
<dbReference type="GO" id="GO:0005737">
    <property type="term" value="C:cytoplasm"/>
    <property type="evidence" value="ECO:0007669"/>
    <property type="project" value="UniProtKB-SubCell"/>
</dbReference>
<dbReference type="Proteomes" id="UP000679220">
    <property type="component" value="Unassembled WGS sequence"/>
</dbReference>
<dbReference type="RefSeq" id="WP_212192290.1">
    <property type="nucleotide sequence ID" value="NZ_JAGTAR010000029.1"/>
</dbReference>
<dbReference type="InterPro" id="IPR007197">
    <property type="entry name" value="rSAM"/>
</dbReference>
<dbReference type="SFLD" id="SFLDG01065">
    <property type="entry name" value="anaerobic_coproporphyrinogen-I"/>
    <property type="match status" value="1"/>
</dbReference>
<dbReference type="InterPro" id="IPR034505">
    <property type="entry name" value="Coproporphyrinogen-III_oxidase"/>
</dbReference>
<dbReference type="GO" id="GO:0006779">
    <property type="term" value="P:porphyrin-containing compound biosynthetic process"/>
    <property type="evidence" value="ECO:0007669"/>
    <property type="project" value="InterPro"/>
</dbReference>
<dbReference type="InterPro" id="IPR023404">
    <property type="entry name" value="rSAM_horseshoe"/>
</dbReference>
<keyword evidence="2" id="KW-0004">4Fe-4S</keyword>
<organism evidence="4 5">
    <name type="scientific">Carboxylicivirga sediminis</name>
    <dbReference type="NCBI Taxonomy" id="2006564"/>
    <lineage>
        <taxon>Bacteria</taxon>
        <taxon>Pseudomonadati</taxon>
        <taxon>Bacteroidota</taxon>
        <taxon>Bacteroidia</taxon>
        <taxon>Marinilabiliales</taxon>
        <taxon>Marinilabiliaceae</taxon>
        <taxon>Carboxylicivirga</taxon>
    </lineage>
</organism>
<reference evidence="4" key="2">
    <citation type="submission" date="2021-04" db="EMBL/GenBank/DDBJ databases">
        <authorList>
            <person name="Zhang T."/>
            <person name="Zhang Y."/>
            <person name="Lu D."/>
            <person name="Zuo D."/>
            <person name="Du Z."/>
        </authorList>
    </citation>
    <scope>NUCLEOTIDE SEQUENCE</scope>
    <source>
        <strain evidence="4">JR1</strain>
    </source>
</reference>
<evidence type="ECO:0000256" key="2">
    <source>
        <dbReference type="RuleBase" id="RU364116"/>
    </source>
</evidence>
<proteinExistence type="inferred from homology"/>
<dbReference type="InterPro" id="IPR058240">
    <property type="entry name" value="rSAM_sf"/>
</dbReference>
<dbReference type="EMBL" id="JAGTAR010000029">
    <property type="protein sequence ID" value="MBR8537267.1"/>
    <property type="molecule type" value="Genomic_DNA"/>
</dbReference>
<dbReference type="SFLD" id="SFLDF00562">
    <property type="entry name" value="HemN-like__clustered_with_heat"/>
    <property type="match status" value="1"/>
</dbReference>
<keyword evidence="2" id="KW-0963">Cytoplasm</keyword>
<dbReference type="PANTHER" id="PTHR13932:SF5">
    <property type="entry name" value="RADICAL S-ADENOSYL METHIONINE DOMAIN-CONTAINING PROTEIN 1, MITOCHONDRIAL"/>
    <property type="match status" value="1"/>
</dbReference>
<reference evidence="4" key="1">
    <citation type="journal article" date="2018" name="Int. J. Syst. Evol. Microbiol.">
        <title>Carboxylicivirga sediminis sp. nov., isolated from coastal sediment.</title>
        <authorList>
            <person name="Wang F.Q."/>
            <person name="Ren L.H."/>
            <person name="Zou R.J."/>
            <person name="Sun Y.Z."/>
            <person name="Liu X.J."/>
            <person name="Jiang F."/>
            <person name="Liu L.J."/>
        </authorList>
    </citation>
    <scope>NUCLEOTIDE SEQUENCE</scope>
    <source>
        <strain evidence="4">JR1</strain>
    </source>
</reference>
<gene>
    <name evidence="4" type="primary">hemW</name>
    <name evidence="4" type="ORF">KDU71_16990</name>
</gene>
<keyword evidence="2" id="KW-0408">Iron</keyword>
<dbReference type="InterPro" id="IPR006638">
    <property type="entry name" value="Elp3/MiaA/NifB-like_rSAM"/>
</dbReference>
<evidence type="ECO:0000259" key="3">
    <source>
        <dbReference type="PROSITE" id="PS51918"/>
    </source>
</evidence>
<evidence type="ECO:0000313" key="4">
    <source>
        <dbReference type="EMBL" id="MBR8537267.1"/>
    </source>
</evidence>
<dbReference type="SFLD" id="SFLDF00288">
    <property type="entry name" value="HemN-like__clustered_with_nucl"/>
    <property type="match status" value="1"/>
</dbReference>
<comment type="subcellular location">
    <subcellularLocation>
        <location evidence="2">Cytoplasm</location>
    </subcellularLocation>
</comment>
<comment type="caution">
    <text evidence="4">The sequence shown here is derived from an EMBL/GenBank/DDBJ whole genome shotgun (WGS) entry which is preliminary data.</text>
</comment>
<dbReference type="PROSITE" id="PS51918">
    <property type="entry name" value="RADICAL_SAM"/>
    <property type="match status" value="1"/>
</dbReference>
<dbReference type="GO" id="GO:0051539">
    <property type="term" value="F:4 iron, 4 sulfur cluster binding"/>
    <property type="evidence" value="ECO:0007669"/>
    <property type="project" value="UniProtKB-UniRule"/>
</dbReference>
<dbReference type="GO" id="GO:0004109">
    <property type="term" value="F:coproporphyrinogen oxidase activity"/>
    <property type="evidence" value="ECO:0007669"/>
    <property type="project" value="InterPro"/>
</dbReference>
<dbReference type="AlphaFoldDB" id="A0A941J095"/>
<dbReference type="GO" id="GO:0046872">
    <property type="term" value="F:metal ion binding"/>
    <property type="evidence" value="ECO:0007669"/>
    <property type="project" value="UniProtKB-UniRule"/>
</dbReference>
<sequence length="377" mass="43602">MAGIYIHVPFCYTRCSYCDFYKTTDQQFKDEYIKALCKEIDNQSAFLLKERIETIYFGGGTPSTLSVSELKIILDHINQYTSLKEVIELTLEVNPDDVNETYIKGIVELGVNRLSMGIQSFFDGHLRQMNRRHNAQQAAEAIQIAKENGIDNMSIDLIYGLPYMQFDEWQANVRMAIESKVQHISAYHLTFEKGTLYYDYLKKGKLKEVPEAASVKQFDYLVKELKNAGFDHYEISNFALPGLESKHNSNYWTGIKYIGLGPSAHSFDGTNRRWNISHVQKYIKALETDSAYYEDEMLTEVDRYNELIMLGLRTSKGFLMEAMQQFNTSIIQFFEAELTNQLSKSNVLVKNAFCCVAEDKKMITDRIISDFFYVEEE</sequence>